<keyword evidence="3" id="KW-1185">Reference proteome</keyword>
<dbReference type="SUPFAM" id="SSF52540">
    <property type="entry name" value="P-loop containing nucleoside triphosphate hydrolases"/>
    <property type="match status" value="1"/>
</dbReference>
<dbReference type="Gene3D" id="3.40.50.300">
    <property type="entry name" value="P-loop containing nucleotide triphosphate hydrolases"/>
    <property type="match status" value="1"/>
</dbReference>
<organism evidence="2 3">
    <name type="scientific">Methanoculleus taiwanensis</name>
    <dbReference type="NCBI Taxonomy" id="1550565"/>
    <lineage>
        <taxon>Archaea</taxon>
        <taxon>Methanobacteriati</taxon>
        <taxon>Methanobacteriota</taxon>
        <taxon>Stenosarchaea group</taxon>
        <taxon>Methanomicrobia</taxon>
        <taxon>Methanomicrobiales</taxon>
        <taxon>Methanomicrobiaceae</taxon>
        <taxon>Methanoculleus</taxon>
    </lineage>
</organism>
<dbReference type="RefSeq" id="WP_128693838.1">
    <property type="nucleotide sequence ID" value="NZ_LHQS01000002.1"/>
</dbReference>
<proteinExistence type="predicted"/>
<dbReference type="InterPro" id="IPR027417">
    <property type="entry name" value="P-loop_NTPase"/>
</dbReference>
<comment type="caution">
    <text evidence="2">The sequence shown here is derived from an EMBL/GenBank/DDBJ whole genome shotgun (WGS) entry which is preliminary data.</text>
</comment>
<dbReference type="InterPro" id="IPR041628">
    <property type="entry name" value="ChlI/MoxR_AAA_lid"/>
</dbReference>
<dbReference type="Pfam" id="PF07726">
    <property type="entry name" value="AAA_3"/>
    <property type="match status" value="1"/>
</dbReference>
<dbReference type="PANTHER" id="PTHR42759">
    <property type="entry name" value="MOXR FAMILY PROTEIN"/>
    <property type="match status" value="1"/>
</dbReference>
<sequence length="324" mass="36355">MTDANMTKELSLLTNIYNATHGMLNQYIVGNDELIELLVIGVLSGGHVLIEGVPGTAKTTIAKAMARITGCEFRRVQCAVDTQPADIIGVRVYDQETKEFQLRRGPVFANILLIDEINRLNPKTQSAFIEVMSERQATIDGITLDLYSPFFVIATQNPFEFEGTFPLIEAQKDRFMFSYNSHHLSGDDELEVVRREHTGALKWQPFFERLTPVMNRNTIEHIVEVTNKIRVEEPVLQYIRDLVVATRMHGDVRLGASSRASIALVRGGKAVAALQNREYVIPDDIKRMAPAVLQHRIMLEREAEIGGITTKQIIGEILDAVEVP</sequence>
<dbReference type="InterPro" id="IPR003593">
    <property type="entry name" value="AAA+_ATPase"/>
</dbReference>
<protein>
    <submittedName>
        <fullName evidence="2">ATPase</fullName>
    </submittedName>
</protein>
<dbReference type="PIRSF" id="PIRSF002849">
    <property type="entry name" value="AAA_ATPase_chaperone_MoxR_prd"/>
    <property type="match status" value="1"/>
</dbReference>
<evidence type="ECO:0000313" key="3">
    <source>
        <dbReference type="Proteomes" id="UP000290932"/>
    </source>
</evidence>
<dbReference type="Gene3D" id="1.10.8.80">
    <property type="entry name" value="Magnesium chelatase subunit I, C-Terminal domain"/>
    <property type="match status" value="1"/>
</dbReference>
<feature type="domain" description="AAA+ ATPase" evidence="1">
    <location>
        <begin position="44"/>
        <end position="187"/>
    </location>
</feature>
<dbReference type="AlphaFoldDB" id="A0A498H177"/>
<dbReference type="InterPro" id="IPR050764">
    <property type="entry name" value="CbbQ/NirQ/NorQ/GpvN"/>
</dbReference>
<dbReference type="PANTHER" id="PTHR42759:SF5">
    <property type="entry name" value="METHANOL DEHYDROGENASE REGULATOR"/>
    <property type="match status" value="1"/>
</dbReference>
<dbReference type="EMBL" id="LHQS01000002">
    <property type="protein sequence ID" value="RXE56104.1"/>
    <property type="molecule type" value="Genomic_DNA"/>
</dbReference>
<dbReference type="CDD" id="cd00009">
    <property type="entry name" value="AAA"/>
    <property type="match status" value="1"/>
</dbReference>
<dbReference type="Pfam" id="PF17863">
    <property type="entry name" value="AAA_lid_2"/>
    <property type="match status" value="1"/>
</dbReference>
<accession>A0A498H177</accession>
<dbReference type="SMART" id="SM00382">
    <property type="entry name" value="AAA"/>
    <property type="match status" value="1"/>
</dbReference>
<dbReference type="Proteomes" id="UP000290932">
    <property type="component" value="Unassembled WGS sequence"/>
</dbReference>
<dbReference type="GO" id="GO:0005524">
    <property type="term" value="F:ATP binding"/>
    <property type="evidence" value="ECO:0007669"/>
    <property type="project" value="InterPro"/>
</dbReference>
<evidence type="ECO:0000313" key="2">
    <source>
        <dbReference type="EMBL" id="RXE56104.1"/>
    </source>
</evidence>
<dbReference type="InterPro" id="IPR011703">
    <property type="entry name" value="ATPase_AAA-3"/>
</dbReference>
<dbReference type="GO" id="GO:0016887">
    <property type="term" value="F:ATP hydrolysis activity"/>
    <property type="evidence" value="ECO:0007669"/>
    <property type="project" value="InterPro"/>
</dbReference>
<evidence type="ECO:0000259" key="1">
    <source>
        <dbReference type="SMART" id="SM00382"/>
    </source>
</evidence>
<reference evidence="2 3" key="1">
    <citation type="journal article" date="2015" name="Int. J. Syst. Evol. Microbiol.">
        <title>Methanoculleus taiwanensis sp. nov., a methanogen isolated from deep marine sediment at the deformation front area near Taiwan.</title>
        <authorList>
            <person name="Weng C.Y."/>
            <person name="Chen S.C."/>
            <person name="Lai M.C."/>
            <person name="Wu S.Y."/>
            <person name="Lin S."/>
            <person name="Yang T.F."/>
            <person name="Chen P.C."/>
        </authorList>
    </citation>
    <scope>NUCLEOTIDE SEQUENCE [LARGE SCALE GENOMIC DNA]</scope>
    <source>
        <strain evidence="2 3">CYW4</strain>
    </source>
</reference>
<name>A0A498H177_9EURY</name>
<gene>
    <name evidence="2" type="ORF">ABH15_07950</name>
</gene>
<dbReference type="OrthoDB" id="24581at2157"/>